<dbReference type="EMBL" id="FRCT01000012">
    <property type="protein sequence ID" value="SHM74124.1"/>
    <property type="molecule type" value="Genomic_DNA"/>
</dbReference>
<dbReference type="AlphaFoldDB" id="A0A1M7L7K6"/>
<name>A0A1M7L7K6_RUMFL</name>
<proteinExistence type="predicted"/>
<evidence type="ECO:0000313" key="3">
    <source>
        <dbReference type="Proteomes" id="UP000184394"/>
    </source>
</evidence>
<organism evidence="2 3">
    <name type="scientific">Ruminococcus flavefaciens</name>
    <dbReference type="NCBI Taxonomy" id="1265"/>
    <lineage>
        <taxon>Bacteria</taxon>
        <taxon>Bacillati</taxon>
        <taxon>Bacillota</taxon>
        <taxon>Clostridia</taxon>
        <taxon>Eubacteriales</taxon>
        <taxon>Oscillospiraceae</taxon>
        <taxon>Ruminococcus</taxon>
    </lineage>
</organism>
<sequence length="263" mass="29636">MKTTFKRIITAIAAAAMCAVPMAGSFSASAADRILNIDKATRLELSKADLTKINSASLSYELKEKIGTLDIDTKIPIDPINPTIPDLPKIKEVRFVEPDIRDIRITPPQLLRPDLKPITFSQIVEEVFTLSYVSGKNTITVVIGYTTDGKYIMEYWQNGKKNIKTGKWYGYLINRKTANDPAANATLVSRVTKTEYYLGYNYYVFKEITGYTKGGNFITEVWRLNNQGKWVLVSRKITKPVIMRKAVEVDFTFSKEGTLKAVN</sequence>
<feature type="signal peptide" evidence="1">
    <location>
        <begin position="1"/>
        <end position="30"/>
    </location>
</feature>
<accession>A0A1M7L7K6</accession>
<dbReference type="Proteomes" id="UP000184394">
    <property type="component" value="Unassembled WGS sequence"/>
</dbReference>
<evidence type="ECO:0000313" key="2">
    <source>
        <dbReference type="EMBL" id="SHM74124.1"/>
    </source>
</evidence>
<protein>
    <submittedName>
        <fullName evidence="2">Uncharacterized protein</fullName>
    </submittedName>
</protein>
<keyword evidence="1" id="KW-0732">Signal</keyword>
<evidence type="ECO:0000256" key="1">
    <source>
        <dbReference type="SAM" id="SignalP"/>
    </source>
</evidence>
<feature type="chain" id="PRO_5012206995" evidence="1">
    <location>
        <begin position="31"/>
        <end position="263"/>
    </location>
</feature>
<gene>
    <name evidence="2" type="ORF">SAMN04487860_11228</name>
</gene>
<dbReference type="RefSeq" id="WP_072951731.1">
    <property type="nucleotide sequence ID" value="NZ_FRCT01000012.1"/>
</dbReference>
<reference evidence="2 3" key="1">
    <citation type="submission" date="2016-11" db="EMBL/GenBank/DDBJ databases">
        <authorList>
            <person name="Jaros S."/>
            <person name="Januszkiewicz K."/>
            <person name="Wedrychowicz H."/>
        </authorList>
    </citation>
    <scope>NUCLEOTIDE SEQUENCE [LARGE SCALE GENOMIC DNA]</scope>
    <source>
        <strain evidence="2 3">Y1</strain>
    </source>
</reference>